<dbReference type="AlphaFoldDB" id="A0A9P4HDB5"/>
<gene>
    <name evidence="2" type="ORF">EK21DRAFT_45036</name>
</gene>
<reference evidence="2" key="1">
    <citation type="journal article" date="2020" name="Stud. Mycol.">
        <title>101 Dothideomycetes genomes: a test case for predicting lifestyles and emergence of pathogens.</title>
        <authorList>
            <person name="Haridas S."/>
            <person name="Albert R."/>
            <person name="Binder M."/>
            <person name="Bloem J."/>
            <person name="Labutti K."/>
            <person name="Salamov A."/>
            <person name="Andreopoulos B."/>
            <person name="Baker S."/>
            <person name="Barry K."/>
            <person name="Bills G."/>
            <person name="Bluhm B."/>
            <person name="Cannon C."/>
            <person name="Castanera R."/>
            <person name="Culley D."/>
            <person name="Daum C."/>
            <person name="Ezra D."/>
            <person name="Gonzalez J."/>
            <person name="Henrissat B."/>
            <person name="Kuo A."/>
            <person name="Liang C."/>
            <person name="Lipzen A."/>
            <person name="Lutzoni F."/>
            <person name="Magnuson J."/>
            <person name="Mondo S."/>
            <person name="Nolan M."/>
            <person name="Ohm R."/>
            <person name="Pangilinan J."/>
            <person name="Park H.-J."/>
            <person name="Ramirez L."/>
            <person name="Alfaro M."/>
            <person name="Sun H."/>
            <person name="Tritt A."/>
            <person name="Yoshinaga Y."/>
            <person name="Zwiers L.-H."/>
            <person name="Turgeon B."/>
            <person name="Goodwin S."/>
            <person name="Spatafora J."/>
            <person name="Crous P."/>
            <person name="Grigoriev I."/>
        </authorList>
    </citation>
    <scope>NUCLEOTIDE SEQUENCE</scope>
    <source>
        <strain evidence="2">CBS 110217</strain>
    </source>
</reference>
<feature type="compositionally biased region" description="Low complexity" evidence="1">
    <location>
        <begin position="176"/>
        <end position="187"/>
    </location>
</feature>
<evidence type="ECO:0000313" key="3">
    <source>
        <dbReference type="Proteomes" id="UP000799777"/>
    </source>
</evidence>
<feature type="region of interest" description="Disordered" evidence="1">
    <location>
        <begin position="65"/>
        <end position="133"/>
    </location>
</feature>
<feature type="compositionally biased region" description="Basic residues" evidence="1">
    <location>
        <begin position="82"/>
        <end position="99"/>
    </location>
</feature>
<evidence type="ECO:0000313" key="2">
    <source>
        <dbReference type="EMBL" id="KAF2032134.1"/>
    </source>
</evidence>
<feature type="compositionally biased region" description="Acidic residues" evidence="1">
    <location>
        <begin position="188"/>
        <end position="208"/>
    </location>
</feature>
<dbReference type="OrthoDB" id="3933088at2759"/>
<feature type="region of interest" description="Disordered" evidence="1">
    <location>
        <begin position="152"/>
        <end position="214"/>
    </location>
</feature>
<dbReference type="EMBL" id="ML978175">
    <property type="protein sequence ID" value="KAF2032134.1"/>
    <property type="molecule type" value="Genomic_DNA"/>
</dbReference>
<feature type="compositionally biased region" description="Acidic residues" evidence="1">
    <location>
        <begin position="265"/>
        <end position="276"/>
    </location>
</feature>
<evidence type="ECO:0000256" key="1">
    <source>
        <dbReference type="SAM" id="MobiDB-lite"/>
    </source>
</evidence>
<organism evidence="2 3">
    <name type="scientific">Setomelanomma holmii</name>
    <dbReference type="NCBI Taxonomy" id="210430"/>
    <lineage>
        <taxon>Eukaryota</taxon>
        <taxon>Fungi</taxon>
        <taxon>Dikarya</taxon>
        <taxon>Ascomycota</taxon>
        <taxon>Pezizomycotina</taxon>
        <taxon>Dothideomycetes</taxon>
        <taxon>Pleosporomycetidae</taxon>
        <taxon>Pleosporales</taxon>
        <taxon>Pleosporineae</taxon>
        <taxon>Phaeosphaeriaceae</taxon>
        <taxon>Setomelanomma</taxon>
    </lineage>
</organism>
<name>A0A9P4HDB5_9PLEO</name>
<feature type="compositionally biased region" description="Basic and acidic residues" evidence="1">
    <location>
        <begin position="290"/>
        <end position="306"/>
    </location>
</feature>
<feature type="region of interest" description="Disordered" evidence="1">
    <location>
        <begin position="251"/>
        <end position="348"/>
    </location>
</feature>
<comment type="caution">
    <text evidence="2">The sequence shown here is derived from an EMBL/GenBank/DDBJ whole genome shotgun (WGS) entry which is preliminary data.</text>
</comment>
<feature type="region of interest" description="Disordered" evidence="1">
    <location>
        <begin position="28"/>
        <end position="49"/>
    </location>
</feature>
<keyword evidence="3" id="KW-1185">Reference proteome</keyword>
<proteinExistence type="predicted"/>
<protein>
    <submittedName>
        <fullName evidence="2">Uncharacterized protein</fullName>
    </submittedName>
</protein>
<sequence length="348" mass="38104">MSDYGDDYSDYGDEWFYVEDEYMAADDLAEHAVASPPPTSYGDEDMQPDWDRFDYFNDLEYASDGYDDASLQPQSAKELKIGAKRKRGAPSSRSKKRRKTTDDDAEPPHTEVVAHAPVVWMSQEQRQPKQKVLADNAQSYALLKDWRETLADTPSWARGPSPEQSPNALPDEAHVASASELPSPASEVIDEAALADEDVEEGDDEEGDLGISQDALMAALQKQLATAGGPLAGMDPQQLLQFAMRMATDKDAGDDIAGEMAEAMLEGEDEEDEGNTEENLLSWVAQQRNANKDGSKNGPRSPEEAKSTTSLKRKADEEVEAEESTKTTKKRATRSFDAPTAASEARAA</sequence>
<feature type="non-terminal residue" evidence="2">
    <location>
        <position position="348"/>
    </location>
</feature>
<feature type="compositionally biased region" description="Basic and acidic residues" evidence="1">
    <location>
        <begin position="100"/>
        <end position="109"/>
    </location>
</feature>
<dbReference type="Proteomes" id="UP000799777">
    <property type="component" value="Unassembled WGS sequence"/>
</dbReference>
<accession>A0A9P4HDB5</accession>